<evidence type="ECO:0000313" key="1">
    <source>
        <dbReference type="EMBL" id="CAI9556334.1"/>
    </source>
</evidence>
<proteinExistence type="predicted"/>
<dbReference type="Proteomes" id="UP001162483">
    <property type="component" value="Unassembled WGS sequence"/>
</dbReference>
<comment type="caution">
    <text evidence="1">The sequence shown here is derived from an EMBL/GenBank/DDBJ whole genome shotgun (WGS) entry which is preliminary data.</text>
</comment>
<organism evidence="1 2">
    <name type="scientific">Staurois parvus</name>
    <dbReference type="NCBI Taxonomy" id="386267"/>
    <lineage>
        <taxon>Eukaryota</taxon>
        <taxon>Metazoa</taxon>
        <taxon>Chordata</taxon>
        <taxon>Craniata</taxon>
        <taxon>Vertebrata</taxon>
        <taxon>Euteleostomi</taxon>
        <taxon>Amphibia</taxon>
        <taxon>Batrachia</taxon>
        <taxon>Anura</taxon>
        <taxon>Neobatrachia</taxon>
        <taxon>Ranoidea</taxon>
        <taxon>Ranidae</taxon>
        <taxon>Staurois</taxon>
    </lineage>
</organism>
<name>A0ABN9C8E8_9NEOB</name>
<accession>A0ABN9C8E8</accession>
<evidence type="ECO:0000313" key="2">
    <source>
        <dbReference type="Proteomes" id="UP001162483"/>
    </source>
</evidence>
<reference evidence="1" key="1">
    <citation type="submission" date="2023-05" db="EMBL/GenBank/DDBJ databases">
        <authorList>
            <person name="Stuckert A."/>
        </authorList>
    </citation>
    <scope>NUCLEOTIDE SEQUENCE</scope>
</reference>
<dbReference type="EMBL" id="CATNWA010008507">
    <property type="protein sequence ID" value="CAI9556334.1"/>
    <property type="molecule type" value="Genomic_DNA"/>
</dbReference>
<sequence length="14" mass="1645">MPNMNQMRNLMHAG</sequence>
<gene>
    <name evidence="1" type="ORF">SPARVUS_LOCUS4536058</name>
</gene>
<protein>
    <submittedName>
        <fullName evidence="1">Uncharacterized protein</fullName>
    </submittedName>
</protein>
<keyword evidence="2" id="KW-1185">Reference proteome</keyword>